<name>A0A2T5LT57_9EURO</name>
<evidence type="ECO:0000256" key="4">
    <source>
        <dbReference type="SAM" id="SignalP"/>
    </source>
</evidence>
<protein>
    <recommendedName>
        <fullName evidence="7">Cytochrome c domain-containing protein</fullName>
    </recommendedName>
</protein>
<evidence type="ECO:0000256" key="1">
    <source>
        <dbReference type="SAM" id="Coils"/>
    </source>
</evidence>
<dbReference type="OrthoDB" id="4225201at2759"/>
<feature type="transmembrane region" description="Helical" evidence="3">
    <location>
        <begin position="363"/>
        <end position="384"/>
    </location>
</feature>
<feature type="region of interest" description="Disordered" evidence="2">
    <location>
        <begin position="307"/>
        <end position="339"/>
    </location>
</feature>
<evidence type="ECO:0000256" key="3">
    <source>
        <dbReference type="SAM" id="Phobius"/>
    </source>
</evidence>
<evidence type="ECO:0008006" key="7">
    <source>
        <dbReference type="Google" id="ProtNLM"/>
    </source>
</evidence>
<dbReference type="EMBL" id="MSFN02000006">
    <property type="protein sequence ID" value="PTU19457.1"/>
    <property type="molecule type" value="Genomic_DNA"/>
</dbReference>
<feature type="compositionally biased region" description="Low complexity" evidence="2">
    <location>
        <begin position="323"/>
        <end position="332"/>
    </location>
</feature>
<evidence type="ECO:0000313" key="6">
    <source>
        <dbReference type="Proteomes" id="UP000244073"/>
    </source>
</evidence>
<dbReference type="Proteomes" id="UP000244073">
    <property type="component" value="Unassembled WGS sequence"/>
</dbReference>
<reference evidence="5 6" key="1">
    <citation type="journal article" date="2018" name="Proc. Natl. Acad. Sci. U.S.A.">
        <title>Linking secondary metabolites to gene clusters through genome sequencing of six diverse Aspergillus species.</title>
        <authorList>
            <person name="Kaerboelling I."/>
            <person name="Vesth T.C."/>
            <person name="Frisvad J.C."/>
            <person name="Nybo J.L."/>
            <person name="Theobald S."/>
            <person name="Kuo A."/>
            <person name="Bowyer P."/>
            <person name="Matsuda Y."/>
            <person name="Mondo S."/>
            <person name="Lyhne E.K."/>
            <person name="Kogle M.E."/>
            <person name="Clum A."/>
            <person name="Lipzen A."/>
            <person name="Salamov A."/>
            <person name="Ngan C.Y."/>
            <person name="Daum C."/>
            <person name="Chiniquy J."/>
            <person name="Barry K."/>
            <person name="LaButti K."/>
            <person name="Haridas S."/>
            <person name="Simmons B.A."/>
            <person name="Magnuson J.K."/>
            <person name="Mortensen U.H."/>
            <person name="Larsen T.O."/>
            <person name="Grigoriev I.V."/>
            <person name="Baker S.E."/>
            <person name="Andersen M.R."/>
        </authorList>
    </citation>
    <scope>NUCLEOTIDE SEQUENCE [LARGE SCALE GENOMIC DNA]</scope>
    <source>
        <strain evidence="5 6">IBT 24754</strain>
    </source>
</reference>
<gene>
    <name evidence="5" type="ORF">P175DRAFT_0502997</name>
</gene>
<feature type="compositionally biased region" description="Polar residues" evidence="2">
    <location>
        <begin position="307"/>
        <end position="321"/>
    </location>
</feature>
<dbReference type="AlphaFoldDB" id="A0A2T5LT57"/>
<keyword evidence="1" id="KW-0175">Coiled coil</keyword>
<feature type="chain" id="PRO_5015722574" description="Cytochrome c domain-containing protein" evidence="4">
    <location>
        <begin position="24"/>
        <end position="575"/>
    </location>
</feature>
<comment type="caution">
    <text evidence="5">The sequence shown here is derived from an EMBL/GenBank/DDBJ whole genome shotgun (WGS) entry which is preliminary data.</text>
</comment>
<dbReference type="VEuPathDB" id="FungiDB:P175DRAFT_0502997"/>
<feature type="coiled-coil region" evidence="1">
    <location>
        <begin position="219"/>
        <end position="246"/>
    </location>
</feature>
<evidence type="ECO:0000256" key="2">
    <source>
        <dbReference type="SAM" id="MobiDB-lite"/>
    </source>
</evidence>
<sequence>MRFSANLSLWILLAVFINGLVAGASPADEVGASVTGLFETDEFTLVKFQAICSACQDNGHSSLPLELKVYKSRDACDGTGIYLNGKDLAHTWNGNAGHGSGTIKSSSNPNTVLSANWESTCRPAPCRDSEECLAQFLTVHIEQLGQVHLEPKVSFRIFLQENLEPVIRDISSPPWTLIQLSYMKNWQELIDMDCIDQSDAATSQESQPAESIEVLWNHLQDLKIKAHRLHEMIEKEEHKVRKMLQQTCPTVAASEWGDCTTLGCKVKISLSKVPSLLRQMQYKFGPLPSSLPEFYCGQCPHHSICAQSSPNPNSTVSNGGHYSSESESSNSEPASTTPIADSAYDAKTTNHLIFHSGHEFFDLPIIAAGVVLIGSISILTFIIYQNSFYCRRRRADRAARREERQTRRAYRSAARRLRWQQWWEGLTTRGLIPRPHRIHHNHNTNDVAGDDNTQLNDFGLPAVEFADPTQQSDHEPSHAPPSEPGVMQAEIWGFRQALEYVGELVRNPAQGFEAAHARANDADHEIADLLNKQRREPLTVASSTAGLSTLLSSRTSMMSLDTLETAETAPPSYHP</sequence>
<keyword evidence="4" id="KW-0732">Signal</keyword>
<proteinExistence type="predicted"/>
<keyword evidence="3" id="KW-1133">Transmembrane helix</keyword>
<keyword evidence="3" id="KW-0472">Membrane</keyword>
<accession>A0A2T5LT57</accession>
<feature type="signal peptide" evidence="4">
    <location>
        <begin position="1"/>
        <end position="23"/>
    </location>
</feature>
<keyword evidence="3" id="KW-0812">Transmembrane</keyword>
<dbReference type="RefSeq" id="XP_040750849.1">
    <property type="nucleotide sequence ID" value="XM_040897524.1"/>
</dbReference>
<organism evidence="5 6">
    <name type="scientific">Aspergillus ochraceoroseus IBT 24754</name>
    <dbReference type="NCBI Taxonomy" id="1392256"/>
    <lineage>
        <taxon>Eukaryota</taxon>
        <taxon>Fungi</taxon>
        <taxon>Dikarya</taxon>
        <taxon>Ascomycota</taxon>
        <taxon>Pezizomycotina</taxon>
        <taxon>Eurotiomycetes</taxon>
        <taxon>Eurotiomycetidae</taxon>
        <taxon>Eurotiales</taxon>
        <taxon>Aspergillaceae</taxon>
        <taxon>Aspergillus</taxon>
        <taxon>Aspergillus subgen. Nidulantes</taxon>
    </lineage>
</organism>
<dbReference type="GeneID" id="63814406"/>
<evidence type="ECO:0000313" key="5">
    <source>
        <dbReference type="EMBL" id="PTU19457.1"/>
    </source>
</evidence>